<name>A0A1Y5Y3J2_KIBAR</name>
<organism evidence="5 6">
    <name type="scientific">Kibdelosporangium aridum</name>
    <dbReference type="NCBI Taxonomy" id="2030"/>
    <lineage>
        <taxon>Bacteria</taxon>
        <taxon>Bacillati</taxon>
        <taxon>Actinomycetota</taxon>
        <taxon>Actinomycetes</taxon>
        <taxon>Pseudonocardiales</taxon>
        <taxon>Pseudonocardiaceae</taxon>
        <taxon>Kibdelosporangium</taxon>
    </lineage>
</organism>
<reference evidence="5 6" key="1">
    <citation type="submission" date="2017-04" db="EMBL/GenBank/DDBJ databases">
        <authorList>
            <person name="Afonso C.L."/>
            <person name="Miller P.J."/>
            <person name="Scott M.A."/>
            <person name="Spackman E."/>
            <person name="Goraichik I."/>
            <person name="Dimitrov K.M."/>
            <person name="Suarez D.L."/>
            <person name="Swayne D.E."/>
        </authorList>
    </citation>
    <scope>NUCLEOTIDE SEQUENCE [LARGE SCALE GENOMIC DNA]</scope>
    <source>
        <strain evidence="5 6">DSM 43828</strain>
    </source>
</reference>
<dbReference type="RefSeq" id="WP_084433263.1">
    <property type="nucleotide sequence ID" value="NZ_FWXV01000011.1"/>
</dbReference>
<dbReference type="SUPFAM" id="SSF53822">
    <property type="entry name" value="Periplasmic binding protein-like I"/>
    <property type="match status" value="1"/>
</dbReference>
<dbReference type="InterPro" id="IPR028082">
    <property type="entry name" value="Peripla_BP_I"/>
</dbReference>
<keyword evidence="3" id="KW-0804">Transcription</keyword>
<sequence>MGRRGSGTPTLTDVAALAGVSPATASKALNGRDEVAPATRAKVLEAAEKLAFRPNALARSLVSGNTSTIGLLTSDSGGRFSIPVLLGAENALGDNQISVLLADARGDAIRERHYVRTLLAQQVAGLIVVGESSNRRPSIGRDVPVPVVYAYAESTDPQDLSFLPDDRGGAKMALEHLYSLGRRKIAHITGPVDYRATVERVNGLNEFLDDVGLPLAGREVRYGEWSQRWGRHAAEFVLNDDPDVDAIFCGSDQVAAGVTETLAARGVRVPDDIALVGFDNWEIFSTETSPPLTTVDMNLQRLGAIASQHLFAAIGGEQATGIRHLPCRLVIRDSSGGR</sequence>
<dbReference type="GO" id="GO:0003700">
    <property type="term" value="F:DNA-binding transcription factor activity"/>
    <property type="evidence" value="ECO:0007669"/>
    <property type="project" value="TreeGrafter"/>
</dbReference>
<keyword evidence="6" id="KW-1185">Reference proteome</keyword>
<dbReference type="Pfam" id="PF13377">
    <property type="entry name" value="Peripla_BP_3"/>
    <property type="match status" value="1"/>
</dbReference>
<dbReference type="GO" id="GO:0000976">
    <property type="term" value="F:transcription cis-regulatory region binding"/>
    <property type="evidence" value="ECO:0007669"/>
    <property type="project" value="TreeGrafter"/>
</dbReference>
<dbReference type="InterPro" id="IPR000843">
    <property type="entry name" value="HTH_LacI"/>
</dbReference>
<dbReference type="AlphaFoldDB" id="A0A1Y5Y3J2"/>
<dbReference type="OrthoDB" id="3467214at2"/>
<evidence type="ECO:0000259" key="4">
    <source>
        <dbReference type="PROSITE" id="PS50932"/>
    </source>
</evidence>
<evidence type="ECO:0000256" key="2">
    <source>
        <dbReference type="ARBA" id="ARBA00023125"/>
    </source>
</evidence>
<dbReference type="CDD" id="cd01392">
    <property type="entry name" value="HTH_LacI"/>
    <property type="match status" value="1"/>
</dbReference>
<dbReference type="SMART" id="SM00354">
    <property type="entry name" value="HTH_LACI"/>
    <property type="match status" value="1"/>
</dbReference>
<evidence type="ECO:0000313" key="5">
    <source>
        <dbReference type="EMBL" id="SMD25030.1"/>
    </source>
</evidence>
<dbReference type="EMBL" id="FWXV01000011">
    <property type="protein sequence ID" value="SMD25030.1"/>
    <property type="molecule type" value="Genomic_DNA"/>
</dbReference>
<dbReference type="Pfam" id="PF00356">
    <property type="entry name" value="LacI"/>
    <property type="match status" value="1"/>
</dbReference>
<dbReference type="PROSITE" id="PS00356">
    <property type="entry name" value="HTH_LACI_1"/>
    <property type="match status" value="1"/>
</dbReference>
<dbReference type="Gene3D" id="1.10.260.40">
    <property type="entry name" value="lambda repressor-like DNA-binding domains"/>
    <property type="match status" value="1"/>
</dbReference>
<dbReference type="InterPro" id="IPR010982">
    <property type="entry name" value="Lambda_DNA-bd_dom_sf"/>
</dbReference>
<keyword evidence="2" id="KW-0238">DNA-binding</keyword>
<accession>A0A1Y5Y3J2</accession>
<dbReference type="InterPro" id="IPR046335">
    <property type="entry name" value="LacI/GalR-like_sensor"/>
</dbReference>
<keyword evidence="1" id="KW-0805">Transcription regulation</keyword>
<evidence type="ECO:0000313" key="6">
    <source>
        <dbReference type="Proteomes" id="UP000192674"/>
    </source>
</evidence>
<dbReference type="PROSITE" id="PS50932">
    <property type="entry name" value="HTH_LACI_2"/>
    <property type="match status" value="1"/>
</dbReference>
<proteinExistence type="predicted"/>
<dbReference type="Gene3D" id="3.40.50.2300">
    <property type="match status" value="2"/>
</dbReference>
<gene>
    <name evidence="5" type="ORF">SAMN05661093_08895</name>
</gene>
<dbReference type="Proteomes" id="UP000192674">
    <property type="component" value="Unassembled WGS sequence"/>
</dbReference>
<dbReference type="SUPFAM" id="SSF47413">
    <property type="entry name" value="lambda repressor-like DNA-binding domains"/>
    <property type="match status" value="1"/>
</dbReference>
<evidence type="ECO:0000256" key="1">
    <source>
        <dbReference type="ARBA" id="ARBA00023015"/>
    </source>
</evidence>
<evidence type="ECO:0000256" key="3">
    <source>
        <dbReference type="ARBA" id="ARBA00023163"/>
    </source>
</evidence>
<protein>
    <submittedName>
        <fullName evidence="5">Transcriptional regulator, LacI family</fullName>
    </submittedName>
</protein>
<feature type="domain" description="HTH lacI-type" evidence="4">
    <location>
        <begin position="9"/>
        <end position="63"/>
    </location>
</feature>
<dbReference type="PANTHER" id="PTHR30146:SF109">
    <property type="entry name" value="HTH-TYPE TRANSCRIPTIONAL REGULATOR GALS"/>
    <property type="match status" value="1"/>
</dbReference>
<dbReference type="CDD" id="cd06288">
    <property type="entry name" value="PBP1_sucrose_transcription_regulator"/>
    <property type="match status" value="1"/>
</dbReference>
<dbReference type="PANTHER" id="PTHR30146">
    <property type="entry name" value="LACI-RELATED TRANSCRIPTIONAL REPRESSOR"/>
    <property type="match status" value="1"/>
</dbReference>